<organism evidence="1">
    <name type="scientific">Magallana gigas</name>
    <name type="common">Pacific oyster</name>
    <name type="synonym">Crassostrea gigas</name>
    <dbReference type="NCBI Taxonomy" id="29159"/>
    <lineage>
        <taxon>Eukaryota</taxon>
        <taxon>Metazoa</taxon>
        <taxon>Spiralia</taxon>
        <taxon>Lophotrochozoa</taxon>
        <taxon>Mollusca</taxon>
        <taxon>Bivalvia</taxon>
        <taxon>Autobranchia</taxon>
        <taxon>Pteriomorphia</taxon>
        <taxon>Ostreida</taxon>
        <taxon>Ostreoidea</taxon>
        <taxon>Ostreidae</taxon>
        <taxon>Magallana</taxon>
    </lineage>
</organism>
<dbReference type="Gene3D" id="2.60.120.200">
    <property type="match status" value="1"/>
</dbReference>
<dbReference type="InterPro" id="IPR013320">
    <property type="entry name" value="ConA-like_dom_sf"/>
</dbReference>
<proteinExistence type="predicted"/>
<dbReference type="AlphaFoldDB" id="K1Q4S4"/>
<reference evidence="1" key="1">
    <citation type="journal article" date="2012" name="Nature">
        <title>The oyster genome reveals stress adaptation and complexity of shell formation.</title>
        <authorList>
            <person name="Zhang G."/>
            <person name="Fang X."/>
            <person name="Guo X."/>
            <person name="Li L."/>
            <person name="Luo R."/>
            <person name="Xu F."/>
            <person name="Yang P."/>
            <person name="Zhang L."/>
            <person name="Wang X."/>
            <person name="Qi H."/>
            <person name="Xiong Z."/>
            <person name="Que H."/>
            <person name="Xie Y."/>
            <person name="Holland P.W."/>
            <person name="Paps J."/>
            <person name="Zhu Y."/>
            <person name="Wu F."/>
            <person name="Chen Y."/>
            <person name="Wang J."/>
            <person name="Peng C."/>
            <person name="Meng J."/>
            <person name="Yang L."/>
            <person name="Liu J."/>
            <person name="Wen B."/>
            <person name="Zhang N."/>
            <person name="Huang Z."/>
            <person name="Zhu Q."/>
            <person name="Feng Y."/>
            <person name="Mount A."/>
            <person name="Hedgecock D."/>
            <person name="Xu Z."/>
            <person name="Liu Y."/>
            <person name="Domazet-Loso T."/>
            <person name="Du Y."/>
            <person name="Sun X."/>
            <person name="Zhang S."/>
            <person name="Liu B."/>
            <person name="Cheng P."/>
            <person name="Jiang X."/>
            <person name="Li J."/>
            <person name="Fan D."/>
            <person name="Wang W."/>
            <person name="Fu W."/>
            <person name="Wang T."/>
            <person name="Wang B."/>
            <person name="Zhang J."/>
            <person name="Peng Z."/>
            <person name="Li Y."/>
            <person name="Li N."/>
            <person name="Wang J."/>
            <person name="Chen M."/>
            <person name="He Y."/>
            <person name="Tan F."/>
            <person name="Song X."/>
            <person name="Zheng Q."/>
            <person name="Huang R."/>
            <person name="Yang H."/>
            <person name="Du X."/>
            <person name="Chen L."/>
            <person name="Yang M."/>
            <person name="Gaffney P.M."/>
            <person name="Wang S."/>
            <person name="Luo L."/>
            <person name="She Z."/>
            <person name="Ming Y."/>
            <person name="Huang W."/>
            <person name="Zhang S."/>
            <person name="Huang B."/>
            <person name="Zhang Y."/>
            <person name="Qu T."/>
            <person name="Ni P."/>
            <person name="Miao G."/>
            <person name="Wang J."/>
            <person name="Wang Q."/>
            <person name="Steinberg C.E."/>
            <person name="Wang H."/>
            <person name="Li N."/>
            <person name="Qian L."/>
            <person name="Zhang G."/>
            <person name="Li Y."/>
            <person name="Yang H."/>
            <person name="Liu X."/>
            <person name="Wang J."/>
            <person name="Yin Y."/>
            <person name="Wang J."/>
        </authorList>
    </citation>
    <scope>NUCLEOTIDE SEQUENCE [LARGE SCALE GENOMIC DNA]</scope>
    <source>
        <strain evidence="1">05x7-T-G4-1.051#20</strain>
    </source>
</reference>
<evidence type="ECO:0000313" key="1">
    <source>
        <dbReference type="EMBL" id="EKC31552.1"/>
    </source>
</evidence>
<accession>K1Q4S4</accession>
<name>K1Q4S4_MAGGI</name>
<dbReference type="InParanoid" id="K1Q4S4"/>
<dbReference type="EMBL" id="JH816755">
    <property type="protein sequence ID" value="EKC31552.1"/>
    <property type="molecule type" value="Genomic_DNA"/>
</dbReference>
<protein>
    <submittedName>
        <fullName evidence="1">Uncharacterized protein</fullName>
    </submittedName>
</protein>
<dbReference type="HOGENOM" id="CLU_429759_0_0_1"/>
<dbReference type="SUPFAM" id="SSF49899">
    <property type="entry name" value="Concanavalin A-like lectins/glucanases"/>
    <property type="match status" value="2"/>
</dbReference>
<sequence>MHESDLKGACTTDKILLRWPLTPEVCSDQVLSNPDLWFSYCPHTFVQDLPAPHTPPVSPFSVNLSADSVLDLRITTAPSGDYGFSAFVRPDTNNDSCILHYKSDDGSFEMKFLSTASETRVSVIGWTSVAGNNLLVKEWQRIAMAMDASQSKLNLIIEGAPFDDTDVNSFDQKPGTPALSFKTPGTLRVGGSFDGETFSGLVSCVGFVEDKTIDCSTGCYDATTWSSNDGGFEKKILSTASGTNASVIGWDSCASNALQFGQWQRIAMAMDTSQSKLNLIIEGAPFDDTDVNIFGWKPEIIAPSFKTPRTLRVGGCFDGETFSGLVSYVDLEGACSTDILQRWPLTPEVCSDQVLSNTDLRFSYCPHTFVQDLPAPHTPLVSPFSVNLSADSVLDLRITTALSGDYGFSAFVRPATNDDSCILHYKSDDGSFEMKFLSTASETRVSVMGWTSVAGNNLLVKEWQRIAMAMDASQPKLNLIIEGAPFDDTDVNIFDQKPGTPSPNFKTPGTLRVGGSFDGETFSGLVSCVGFVEHKTIDCSTGCYDASTWSSINMNPEKRHYGTFLPTETEKIPNQTAINVILADKLSSCALQCLKDVLLCVSVAYNSATGSCSFYPDFFFASLTSSPNTTLYVLQPY</sequence>
<dbReference type="PROSITE" id="PS50948">
    <property type="entry name" value="PAN"/>
    <property type="match status" value="1"/>
</dbReference>
<gene>
    <name evidence="1" type="ORF">CGI_10027664</name>
</gene>
<dbReference type="InterPro" id="IPR003609">
    <property type="entry name" value="Pan_app"/>
</dbReference>